<dbReference type="NCBIfam" id="TIGR04306">
    <property type="entry name" value="salvage_TenA"/>
    <property type="match status" value="1"/>
</dbReference>
<comment type="catalytic activity">
    <reaction evidence="9 10">
        <text>thiamine + H2O = 5-(2-hydroxyethyl)-4-methylthiazole + 4-amino-5-hydroxymethyl-2-methylpyrimidine + H(+)</text>
        <dbReference type="Rhea" id="RHEA:17509"/>
        <dbReference type="ChEBI" id="CHEBI:15377"/>
        <dbReference type="ChEBI" id="CHEBI:15378"/>
        <dbReference type="ChEBI" id="CHEBI:16892"/>
        <dbReference type="ChEBI" id="CHEBI:17957"/>
        <dbReference type="ChEBI" id="CHEBI:18385"/>
        <dbReference type="EC" id="3.5.99.2"/>
    </reaction>
</comment>
<keyword evidence="7 10" id="KW-0784">Thiamine biosynthesis</keyword>
<protein>
    <recommendedName>
        <fullName evidence="6 10">Aminopyrimidine aminohydrolase</fullName>
        <ecNumber evidence="5 10">3.5.99.2</ecNumber>
    </recommendedName>
</protein>
<evidence type="ECO:0000256" key="1">
    <source>
        <dbReference type="ARBA" id="ARBA00001881"/>
    </source>
</evidence>
<evidence type="ECO:0000256" key="6">
    <source>
        <dbReference type="ARBA" id="ARBA00013647"/>
    </source>
</evidence>
<dbReference type="EC" id="3.5.99.2" evidence="5 10"/>
<evidence type="ECO:0000256" key="4">
    <source>
        <dbReference type="ARBA" id="ARBA00011881"/>
    </source>
</evidence>
<dbReference type="Proteomes" id="UP000034287">
    <property type="component" value="Unassembled WGS sequence"/>
</dbReference>
<dbReference type="PATRIC" id="fig|1432562.3.peg.1205"/>
<name>A0A0M2SQD8_9STAP</name>
<dbReference type="Pfam" id="PF03070">
    <property type="entry name" value="TENA_THI-4"/>
    <property type="match status" value="1"/>
</dbReference>
<evidence type="ECO:0000256" key="2">
    <source>
        <dbReference type="ARBA" id="ARBA00004948"/>
    </source>
</evidence>
<feature type="domain" description="Thiaminase-2/PQQC" evidence="11">
    <location>
        <begin position="10"/>
        <end position="214"/>
    </location>
</feature>
<dbReference type="RefSeq" id="WP_046514211.1">
    <property type="nucleotide sequence ID" value="NZ_LAYZ01000002.1"/>
</dbReference>
<dbReference type="InterPro" id="IPR027574">
    <property type="entry name" value="Thiaminase_II"/>
</dbReference>
<dbReference type="UniPathway" id="UPA00060"/>
<dbReference type="GO" id="GO:0050334">
    <property type="term" value="F:thiaminase activity"/>
    <property type="evidence" value="ECO:0007669"/>
    <property type="project" value="UniProtKB-EC"/>
</dbReference>
<gene>
    <name evidence="12" type="ORF">WN59_06045</name>
</gene>
<dbReference type="InterPro" id="IPR004305">
    <property type="entry name" value="Thiaminase-2/PQQC"/>
</dbReference>
<comment type="subunit">
    <text evidence="4">Homotetramer.</text>
</comment>
<dbReference type="GO" id="GO:0005829">
    <property type="term" value="C:cytosol"/>
    <property type="evidence" value="ECO:0007669"/>
    <property type="project" value="TreeGrafter"/>
</dbReference>
<dbReference type="AlphaFoldDB" id="A0A0M2SQD8"/>
<sequence>MLTDKMTTDAEPIIYEIYNGDFIQGLIRGDIDRDSVIHYLQADALYLDEFAKIYAMLIAKTGSREMIKYLLGQMEFVFDGESGAHDTLAQAVGMPYEEIIESGEWFPSADHYIKHMYYNVYARGNIAFTLSAMAPCPYVYRRIAGLAMENNDFEEDHPYREWFEFYNNDMDATVGVMFDIIDNESQMMTEEVAVLRKNFMESAEHELRFFNMAATKERWMEVGVNA</sequence>
<dbReference type="Gene3D" id="1.20.910.10">
    <property type="entry name" value="Heme oxygenase-like"/>
    <property type="match status" value="1"/>
</dbReference>
<comment type="catalytic activity">
    <reaction evidence="1 10">
        <text>4-amino-5-aminomethyl-2-methylpyrimidine + H2O = 4-amino-5-hydroxymethyl-2-methylpyrimidine + NH4(+)</text>
        <dbReference type="Rhea" id="RHEA:31799"/>
        <dbReference type="ChEBI" id="CHEBI:15377"/>
        <dbReference type="ChEBI" id="CHEBI:16892"/>
        <dbReference type="ChEBI" id="CHEBI:28938"/>
        <dbReference type="ChEBI" id="CHEBI:63416"/>
        <dbReference type="EC" id="3.5.99.2"/>
    </reaction>
</comment>
<comment type="caution">
    <text evidence="12">The sequence shown here is derived from an EMBL/GenBank/DDBJ whole genome shotgun (WGS) entry which is preliminary data.</text>
</comment>
<dbReference type="PANTHER" id="PTHR43198:SF2">
    <property type="entry name" value="SI:CH1073-67J19.1-RELATED"/>
    <property type="match status" value="1"/>
</dbReference>
<evidence type="ECO:0000256" key="7">
    <source>
        <dbReference type="ARBA" id="ARBA00022977"/>
    </source>
</evidence>
<evidence type="ECO:0000256" key="3">
    <source>
        <dbReference type="ARBA" id="ARBA00010264"/>
    </source>
</evidence>
<proteinExistence type="inferred from homology"/>
<keyword evidence="13" id="KW-1185">Reference proteome</keyword>
<evidence type="ECO:0000259" key="11">
    <source>
        <dbReference type="Pfam" id="PF03070"/>
    </source>
</evidence>
<comment type="pathway">
    <text evidence="2 10">Cofactor biosynthesis; thiamine diphosphate biosynthesis.</text>
</comment>
<dbReference type="OrthoDB" id="34166at2"/>
<dbReference type="PANTHER" id="PTHR43198">
    <property type="entry name" value="BIFUNCTIONAL TH2 PROTEIN"/>
    <property type="match status" value="1"/>
</dbReference>
<evidence type="ECO:0000256" key="5">
    <source>
        <dbReference type="ARBA" id="ARBA00012684"/>
    </source>
</evidence>
<evidence type="ECO:0000256" key="8">
    <source>
        <dbReference type="ARBA" id="ARBA00045954"/>
    </source>
</evidence>
<evidence type="ECO:0000256" key="10">
    <source>
        <dbReference type="RuleBase" id="RU363093"/>
    </source>
</evidence>
<accession>A0A0M2SQD8</accession>
<dbReference type="EMBL" id="LAYZ01000002">
    <property type="protein sequence ID" value="KKK35182.1"/>
    <property type="molecule type" value="Genomic_DNA"/>
</dbReference>
<evidence type="ECO:0000256" key="9">
    <source>
        <dbReference type="ARBA" id="ARBA00048337"/>
    </source>
</evidence>
<organism evidence="12 13">
    <name type="scientific">Salinicoccus sediminis</name>
    <dbReference type="NCBI Taxonomy" id="1432562"/>
    <lineage>
        <taxon>Bacteria</taxon>
        <taxon>Bacillati</taxon>
        <taxon>Bacillota</taxon>
        <taxon>Bacilli</taxon>
        <taxon>Bacillales</taxon>
        <taxon>Staphylococcaceae</taxon>
        <taxon>Salinicoccus</taxon>
    </lineage>
</organism>
<dbReference type="GO" id="GO:0009228">
    <property type="term" value="P:thiamine biosynthetic process"/>
    <property type="evidence" value="ECO:0007669"/>
    <property type="project" value="UniProtKB-KW"/>
</dbReference>
<dbReference type="SUPFAM" id="SSF48613">
    <property type="entry name" value="Heme oxygenase-like"/>
    <property type="match status" value="1"/>
</dbReference>
<dbReference type="CDD" id="cd19360">
    <property type="entry name" value="TenA_C_SaTenA-like"/>
    <property type="match status" value="1"/>
</dbReference>
<dbReference type="STRING" id="1432562.WN59_06045"/>
<dbReference type="InterPro" id="IPR016084">
    <property type="entry name" value="Haem_Oase-like_multi-hlx"/>
</dbReference>
<keyword evidence="10" id="KW-0378">Hydrolase</keyword>
<reference evidence="12 13" key="1">
    <citation type="submission" date="2015-04" db="EMBL/GenBank/DDBJ databases">
        <title>Taxonomic description and genome sequence of Salinicoccus sediminis sp. nov., a novel hyper halotolerant bacterium isolated from marine sediment.</title>
        <authorList>
            <person name="Mathan Kumar R."/>
            <person name="Kaur G."/>
            <person name="Kumar N."/>
            <person name="Kumar A."/>
            <person name="Singh N.K."/>
            <person name="Kaur N."/>
            <person name="Mayilraj S."/>
        </authorList>
    </citation>
    <scope>NUCLEOTIDE SEQUENCE [LARGE SCALE GENOMIC DNA]</scope>
    <source>
        <strain evidence="12 13">SV-16</strain>
    </source>
</reference>
<comment type="similarity">
    <text evidence="3 10">Belongs to the TenA family.</text>
</comment>
<evidence type="ECO:0000313" key="12">
    <source>
        <dbReference type="EMBL" id="KKK35182.1"/>
    </source>
</evidence>
<dbReference type="GO" id="GO:0009229">
    <property type="term" value="P:thiamine diphosphate biosynthetic process"/>
    <property type="evidence" value="ECO:0007669"/>
    <property type="project" value="UniProtKB-UniPathway"/>
</dbReference>
<dbReference type="InterPro" id="IPR050967">
    <property type="entry name" value="Thiamine_Salvage_TenA"/>
</dbReference>
<evidence type="ECO:0000313" key="13">
    <source>
        <dbReference type="Proteomes" id="UP000034287"/>
    </source>
</evidence>
<comment type="function">
    <text evidence="8">Catalyzes an amino-pyrimidine hydrolysis reaction at the C5' of the pyrimidine moiety of thiamine compounds, a reaction that is part of a thiamine salvage pathway. Thus, catalyzes the conversion of 4-amino-5-aminomethyl-2-methylpyrimidine to 4-amino-5-hydroxymethyl-2-methylpyrimidine (HMP). Is also able to catalyze the hydrolytic cleavage of thiamine; however, this thiaminase activity may not be physiologically relevant. Therefore, is probably involved in the regeneration of the thiamine pyrimidine from thiamine degraded products present in the environment, rather than in thiamine degradation.</text>
</comment>